<evidence type="ECO:0000259" key="1">
    <source>
        <dbReference type="Pfam" id="PF02602"/>
    </source>
</evidence>
<dbReference type="SUPFAM" id="SSF69618">
    <property type="entry name" value="HemD-like"/>
    <property type="match status" value="1"/>
</dbReference>
<proteinExistence type="predicted"/>
<evidence type="ECO:0000313" key="3">
    <source>
        <dbReference type="Proteomes" id="UP001057498"/>
    </source>
</evidence>
<dbReference type="CDD" id="cd06578">
    <property type="entry name" value="HemD"/>
    <property type="match status" value="1"/>
</dbReference>
<dbReference type="Gene3D" id="3.40.50.10090">
    <property type="match status" value="2"/>
</dbReference>
<keyword evidence="3" id="KW-1185">Reference proteome</keyword>
<gene>
    <name evidence="2" type="ORF">CATMQ487_44580</name>
</gene>
<dbReference type="RefSeq" id="WP_251970672.1">
    <property type="nucleotide sequence ID" value="NZ_AP025730.1"/>
</dbReference>
<reference evidence="2" key="1">
    <citation type="submission" date="2022-04" db="EMBL/GenBank/DDBJ databases">
        <title>Whole genome sequence of Sphaerotilus sp. FB-5.</title>
        <authorList>
            <person name="Takeda M."/>
            <person name="Narihara S."/>
            <person name="Akimoto M."/>
            <person name="Akimoto R."/>
            <person name="Nishiyashiki S."/>
            <person name="Murakami T."/>
        </authorList>
    </citation>
    <scope>NUCLEOTIDE SEQUENCE</scope>
    <source>
        <strain evidence="2">FB-5</strain>
    </source>
</reference>
<protein>
    <recommendedName>
        <fullName evidence="1">Tetrapyrrole biosynthesis uroporphyrinogen III synthase domain-containing protein</fullName>
    </recommendedName>
</protein>
<dbReference type="InterPro" id="IPR036108">
    <property type="entry name" value="4pyrrol_syn_uPrphyn_synt_sf"/>
</dbReference>
<organism evidence="2 3">
    <name type="scientific">Sphaerotilus microaerophilus</name>
    <dbReference type="NCBI Taxonomy" id="2914710"/>
    <lineage>
        <taxon>Bacteria</taxon>
        <taxon>Pseudomonadati</taxon>
        <taxon>Pseudomonadota</taxon>
        <taxon>Betaproteobacteria</taxon>
        <taxon>Burkholderiales</taxon>
        <taxon>Sphaerotilaceae</taxon>
        <taxon>Sphaerotilus</taxon>
    </lineage>
</organism>
<accession>A0ABN6PTU0</accession>
<dbReference type="Pfam" id="PF02602">
    <property type="entry name" value="HEM4"/>
    <property type="match status" value="1"/>
</dbReference>
<name>A0ABN6PTU0_9BURK</name>
<dbReference type="InterPro" id="IPR003754">
    <property type="entry name" value="4pyrrol_synth_uPrphyn_synth"/>
</dbReference>
<feature type="domain" description="Tetrapyrrole biosynthesis uroporphyrinogen III synthase" evidence="1">
    <location>
        <begin position="17"/>
        <end position="252"/>
    </location>
</feature>
<dbReference type="EMBL" id="AP025730">
    <property type="protein sequence ID" value="BDI07488.1"/>
    <property type="molecule type" value="Genomic_DNA"/>
</dbReference>
<sequence>MTVRPCVFVTRPQPQADEWVTRLEALGQPAAALPLLAIEPVPVDDPALQAAWAALPATRLVMFVSPNAVASFMAGRPTGWIWPDGLLAGATGPGTVAALRAAGVPDAAIAAPRSDAAQFDAETLWQHRLQQEAWAGRRVLVVRATEGRDWLSQTLREHGAQVQPLAAYRRCPPRWTPAQVERLQCALADPAAWAWLFSSSEAIAQLPALLAAHGLVAQGEGLPPALLAVPALATHPRIAASAVAAGFARVQQALPDPEVVVQALGGRAA</sequence>
<dbReference type="Proteomes" id="UP001057498">
    <property type="component" value="Chromosome"/>
</dbReference>
<evidence type="ECO:0000313" key="2">
    <source>
        <dbReference type="EMBL" id="BDI07488.1"/>
    </source>
</evidence>